<gene>
    <name evidence="1" type="ORF">RRG08_013072</name>
</gene>
<protein>
    <submittedName>
        <fullName evidence="1">Uncharacterized protein</fullName>
    </submittedName>
</protein>
<keyword evidence="2" id="KW-1185">Reference proteome</keyword>
<sequence length="84" mass="9694">MLIAQRRQGTNPCHKALTKSGVSLTIKRRSKTNKNRWFVHLRHVSTANQQVRNGASSQTFALFDVKQNLNQRGLKPTWLYPTDF</sequence>
<name>A0AAE1A047_9GAST</name>
<evidence type="ECO:0000313" key="2">
    <source>
        <dbReference type="Proteomes" id="UP001283361"/>
    </source>
</evidence>
<dbReference type="EMBL" id="JAWDGP010002895">
    <property type="protein sequence ID" value="KAK3778804.1"/>
    <property type="molecule type" value="Genomic_DNA"/>
</dbReference>
<proteinExistence type="predicted"/>
<dbReference type="AlphaFoldDB" id="A0AAE1A047"/>
<evidence type="ECO:0000313" key="1">
    <source>
        <dbReference type="EMBL" id="KAK3778804.1"/>
    </source>
</evidence>
<comment type="caution">
    <text evidence="1">The sequence shown here is derived from an EMBL/GenBank/DDBJ whole genome shotgun (WGS) entry which is preliminary data.</text>
</comment>
<dbReference type="Proteomes" id="UP001283361">
    <property type="component" value="Unassembled WGS sequence"/>
</dbReference>
<accession>A0AAE1A047</accession>
<reference evidence="1" key="1">
    <citation type="journal article" date="2023" name="G3 (Bethesda)">
        <title>A reference genome for the long-term kleptoplast-retaining sea slug Elysia crispata morphotype clarki.</title>
        <authorList>
            <person name="Eastman K.E."/>
            <person name="Pendleton A.L."/>
            <person name="Shaikh M.A."/>
            <person name="Suttiyut T."/>
            <person name="Ogas R."/>
            <person name="Tomko P."/>
            <person name="Gavelis G."/>
            <person name="Widhalm J.R."/>
            <person name="Wisecaver J.H."/>
        </authorList>
    </citation>
    <scope>NUCLEOTIDE SEQUENCE</scope>
    <source>
        <strain evidence="1">ECLA1</strain>
    </source>
</reference>
<organism evidence="1 2">
    <name type="scientific">Elysia crispata</name>
    <name type="common">lettuce slug</name>
    <dbReference type="NCBI Taxonomy" id="231223"/>
    <lineage>
        <taxon>Eukaryota</taxon>
        <taxon>Metazoa</taxon>
        <taxon>Spiralia</taxon>
        <taxon>Lophotrochozoa</taxon>
        <taxon>Mollusca</taxon>
        <taxon>Gastropoda</taxon>
        <taxon>Heterobranchia</taxon>
        <taxon>Euthyneura</taxon>
        <taxon>Panpulmonata</taxon>
        <taxon>Sacoglossa</taxon>
        <taxon>Placobranchoidea</taxon>
        <taxon>Plakobranchidae</taxon>
        <taxon>Elysia</taxon>
    </lineage>
</organism>